<reference evidence="6" key="1">
    <citation type="journal article" date="2020" name="mSystems">
        <title>Genome- and Community-Level Interaction Insights into Carbon Utilization and Element Cycling Functions of Hydrothermarchaeota in Hydrothermal Sediment.</title>
        <authorList>
            <person name="Zhou Z."/>
            <person name="Liu Y."/>
            <person name="Xu W."/>
            <person name="Pan J."/>
            <person name="Luo Z.H."/>
            <person name="Li M."/>
        </authorList>
    </citation>
    <scope>NUCLEOTIDE SEQUENCE [LARGE SCALE GENOMIC DNA]</scope>
    <source>
        <strain evidence="6">SpSt-456</strain>
    </source>
</reference>
<dbReference type="GO" id="GO:0008237">
    <property type="term" value="F:metallopeptidase activity"/>
    <property type="evidence" value="ECO:0007669"/>
    <property type="project" value="InterPro"/>
</dbReference>
<dbReference type="Gene3D" id="2.60.40.1840">
    <property type="match status" value="1"/>
</dbReference>
<dbReference type="AlphaFoldDB" id="A0A832A1D5"/>
<keyword evidence="1" id="KW-0645">Protease</keyword>
<organism evidence="6">
    <name type="scientific">Desulfacinum infernum</name>
    <dbReference type="NCBI Taxonomy" id="35837"/>
    <lineage>
        <taxon>Bacteria</taxon>
        <taxon>Pseudomonadati</taxon>
        <taxon>Thermodesulfobacteriota</taxon>
        <taxon>Syntrophobacteria</taxon>
        <taxon>Syntrophobacterales</taxon>
        <taxon>Syntrophobacteraceae</taxon>
        <taxon>Desulfacinum</taxon>
    </lineage>
</organism>
<dbReference type="InterPro" id="IPR042097">
    <property type="entry name" value="Aminopeptidase_N-like_N_sf"/>
</dbReference>
<dbReference type="InterPro" id="IPR012779">
    <property type="entry name" value="Peptidase_M1_pepN"/>
</dbReference>
<evidence type="ECO:0000259" key="5">
    <source>
        <dbReference type="Pfam" id="PF17900"/>
    </source>
</evidence>
<evidence type="ECO:0000259" key="2">
    <source>
        <dbReference type="Pfam" id="PF01433"/>
    </source>
</evidence>
<proteinExistence type="predicted"/>
<dbReference type="InterPro" id="IPR024601">
    <property type="entry name" value="Peptidase_M1_pepN_C"/>
</dbReference>
<gene>
    <name evidence="6" type="ORF">ENS06_15580</name>
</gene>
<evidence type="ECO:0000313" key="6">
    <source>
        <dbReference type="EMBL" id="HFK98732.1"/>
    </source>
</evidence>
<dbReference type="InterPro" id="IPR038438">
    <property type="entry name" value="PepN_Ig-like_sf"/>
</dbReference>
<dbReference type="InterPro" id="IPR027268">
    <property type="entry name" value="Peptidase_M4/M1_CTD_sf"/>
</dbReference>
<evidence type="ECO:0000256" key="1">
    <source>
        <dbReference type="ARBA" id="ARBA00022438"/>
    </source>
</evidence>
<comment type="caution">
    <text evidence="6">The sequence shown here is derived from an EMBL/GenBank/DDBJ whole genome shotgun (WGS) entry which is preliminary data.</text>
</comment>
<dbReference type="Gene3D" id="3.30.2010.30">
    <property type="match status" value="1"/>
</dbReference>
<keyword evidence="1" id="KW-0378">Hydrolase</keyword>
<dbReference type="PANTHER" id="PTHR46322">
    <property type="entry name" value="PUROMYCIN-SENSITIVE AMINOPEPTIDASE"/>
    <property type="match status" value="1"/>
</dbReference>
<dbReference type="PANTHER" id="PTHR46322:SF1">
    <property type="entry name" value="PUROMYCIN-SENSITIVE AMINOPEPTIDASE"/>
    <property type="match status" value="1"/>
</dbReference>
<feature type="domain" description="Peptidase M1 alanyl aminopeptidase C-terminal" evidence="4">
    <location>
        <begin position="568"/>
        <end position="867"/>
    </location>
</feature>
<dbReference type="InterPro" id="IPR045357">
    <property type="entry name" value="Aminopeptidase_N-like_N"/>
</dbReference>
<evidence type="ECO:0000259" key="3">
    <source>
        <dbReference type="Pfam" id="PF11940"/>
    </source>
</evidence>
<dbReference type="SUPFAM" id="SSF55486">
    <property type="entry name" value="Metalloproteases ('zincins'), catalytic domain"/>
    <property type="match status" value="1"/>
</dbReference>
<dbReference type="InterPro" id="IPR037144">
    <property type="entry name" value="Peptidase_M1_pepN_C_sf"/>
</dbReference>
<dbReference type="Gene3D" id="1.25.50.10">
    <property type="entry name" value="Peptidase M1, alanyl aminopeptidase, C-terminal domain"/>
    <property type="match status" value="1"/>
</dbReference>
<dbReference type="GO" id="GO:0008270">
    <property type="term" value="F:zinc ion binding"/>
    <property type="evidence" value="ECO:0007669"/>
    <property type="project" value="InterPro"/>
</dbReference>
<dbReference type="InterPro" id="IPR035414">
    <property type="entry name" value="Peptidase_M1_pepN_Ig-like"/>
</dbReference>
<evidence type="ECO:0000259" key="4">
    <source>
        <dbReference type="Pfam" id="PF17432"/>
    </source>
</evidence>
<dbReference type="Pfam" id="PF17900">
    <property type="entry name" value="Peptidase_M1_N"/>
    <property type="match status" value="1"/>
</dbReference>
<feature type="domain" description="Peptidase M1 alanyl aminopeptidase Ig-like fold" evidence="3">
    <location>
        <begin position="473"/>
        <end position="560"/>
    </location>
</feature>
<dbReference type="EMBL" id="DSTK01000041">
    <property type="protein sequence ID" value="HFK98732.1"/>
    <property type="molecule type" value="Genomic_DNA"/>
</dbReference>
<dbReference type="GO" id="GO:0004177">
    <property type="term" value="F:aminopeptidase activity"/>
    <property type="evidence" value="ECO:0007669"/>
    <property type="project" value="UniProtKB-KW"/>
</dbReference>
<dbReference type="Gene3D" id="1.10.390.10">
    <property type="entry name" value="Neutral Protease Domain 2"/>
    <property type="match status" value="1"/>
</dbReference>
<dbReference type="Pfam" id="PF11940">
    <property type="entry name" value="DUF3458"/>
    <property type="match status" value="1"/>
</dbReference>
<dbReference type="Pfam" id="PF01433">
    <property type="entry name" value="Peptidase_M1"/>
    <property type="match status" value="1"/>
</dbReference>
<feature type="domain" description="Peptidase M1 membrane alanine aminopeptidase" evidence="2">
    <location>
        <begin position="254"/>
        <end position="468"/>
    </location>
</feature>
<protein>
    <submittedName>
        <fullName evidence="6">DUF3458 domain-containing protein</fullName>
    </submittedName>
</protein>
<keyword evidence="1" id="KW-0031">Aminopeptidase</keyword>
<feature type="domain" description="Aminopeptidase N-like N-terminal" evidence="5">
    <location>
        <begin position="23"/>
        <end position="184"/>
    </location>
</feature>
<accession>A0A832A1D5</accession>
<dbReference type="Pfam" id="PF17432">
    <property type="entry name" value="DUF3458_C"/>
    <property type="match status" value="1"/>
</dbReference>
<dbReference type="Gene3D" id="2.60.40.1730">
    <property type="entry name" value="tricorn interacting facor f3 domain"/>
    <property type="match status" value="1"/>
</dbReference>
<sequence length="895" mass="101536">MNEKRFRYHREDFVPFPITMEHMDIEIRFFDAHVEAANTIALKALEPLTHIALDARDLEIRSVRFRPHGSPPQDARAVPYRLDEQQHKLLIVPPRPIPAGERFLVETESLCRPSDHLLEGIYKDVTPPGAPQQYMSQCQQWGFQRILPVIDDCRAKCTMTTTLEGDARYTHLISNGNISRRHNPDGVPVPVPGHPHRKRITYHNPVPMAPYLFIACAGTWDELVDFVTYPSGRTIRLEYLVPPGRRHDARLPMDILKDAVLWIYHNQGYEYPGETYRTICMTKSNYGGMENVGNTTIVTDAALVTDHSLDSHLLYTYAVIVHEFEHNQCGSETTMETPFDMWLNEAYTVDVERHYMADRFDPTFVRLQQVDALRNPLLGPLAIEDGGAAGAIVRQGFNDPDELVDSVTYVKGAEVIRMLRLMLGAKTFDAGIRLYFTRYKNGNANTDQFFQCFEDAAGVSLAAFKKKWLERPGYPKVTARTLYDAPSRTLTLTLRQDTAGDEEPFPVPVDVALVDHHGRDLEGTAATLVLTSREQTFRFADLPFPPAFASLNRDASFYGSFAEENRDDDTLALQALKDPNRFNRVEAFRTLTDRQRILQITSPGCAVSDAWLSLYGRILTDADLSSACKACMLRIDEQPLDRRYAAWFPELVRARDALMAAVNARYAADLTACFHELRPSLVSPASLQDGIEKRLLFSVLVDLIAVADTPEVHGMLLDAFQNARTATERCAALTALHRSSWPGRLALLEETYALWHRDVTGYANYLKVIASGRHPDVWSLVEREKERPGFDLTHPTLSRALLVTMAQNTRQIWTEDGIDWIRRHVIELASINAGIARRLLNTFQHVPRLKPEWRRRVCLALEDIVERVSEKTNPSIFGQAAAYLESCRRHTVLEA</sequence>
<dbReference type="InterPro" id="IPR014782">
    <property type="entry name" value="Peptidase_M1_dom"/>
</dbReference>
<dbReference type="SUPFAM" id="SSF63737">
    <property type="entry name" value="Leukotriene A4 hydrolase N-terminal domain"/>
    <property type="match status" value="1"/>
</dbReference>
<name>A0A832A1D5_9BACT</name>